<name>A0A840DYF3_9HYPH</name>
<keyword evidence="2" id="KW-1185">Reference proteome</keyword>
<dbReference type="AlphaFoldDB" id="A0A840DYF3"/>
<evidence type="ECO:0000313" key="1">
    <source>
        <dbReference type="EMBL" id="MBB4076703.1"/>
    </source>
</evidence>
<dbReference type="Proteomes" id="UP000585970">
    <property type="component" value="Unassembled WGS sequence"/>
</dbReference>
<accession>A0A840DYF3</accession>
<gene>
    <name evidence="1" type="ORF">GGR08_001009</name>
</gene>
<evidence type="ECO:0000313" key="2">
    <source>
        <dbReference type="Proteomes" id="UP000585970"/>
    </source>
</evidence>
<protein>
    <submittedName>
        <fullName evidence="1">Uncharacterized protein</fullName>
    </submittedName>
</protein>
<sequence>MVLMNRLNAKSVATLEGKYNDGIGLLSSQT</sequence>
<proteinExistence type="predicted"/>
<organism evidence="1 2">
    <name type="scientific">Bartonella fuyuanensis</name>
    <dbReference type="NCBI Taxonomy" id="1460968"/>
    <lineage>
        <taxon>Bacteria</taxon>
        <taxon>Pseudomonadati</taxon>
        <taxon>Pseudomonadota</taxon>
        <taxon>Alphaproteobacteria</taxon>
        <taxon>Hyphomicrobiales</taxon>
        <taxon>Bartonellaceae</taxon>
        <taxon>Bartonella</taxon>
    </lineage>
</organism>
<reference evidence="1 2" key="1">
    <citation type="submission" date="2020-08" db="EMBL/GenBank/DDBJ databases">
        <title>Genomic Encyclopedia of Type Strains, Phase IV (KMG-IV): sequencing the most valuable type-strain genomes for metagenomic binning, comparative biology and taxonomic classification.</title>
        <authorList>
            <person name="Goeker M."/>
        </authorList>
    </citation>
    <scope>NUCLEOTIDE SEQUENCE [LARGE SCALE GENOMIC DNA]</scope>
    <source>
        <strain evidence="1 2">DSM 100694</strain>
    </source>
</reference>
<dbReference type="EMBL" id="JACIFE010000009">
    <property type="protein sequence ID" value="MBB4076703.1"/>
    <property type="molecule type" value="Genomic_DNA"/>
</dbReference>
<comment type="caution">
    <text evidence="1">The sequence shown here is derived from an EMBL/GenBank/DDBJ whole genome shotgun (WGS) entry which is preliminary data.</text>
</comment>